<reference evidence="3" key="3">
    <citation type="submission" date="2020-12" db="UniProtKB">
        <authorList>
            <consortium name="EnsemblPlants"/>
        </authorList>
    </citation>
    <scope>IDENTIFICATION</scope>
</reference>
<dbReference type="InParanoid" id="A0A2K1K7W6"/>
<evidence type="ECO:0000256" key="1">
    <source>
        <dbReference type="SAM" id="SignalP"/>
    </source>
</evidence>
<keyword evidence="4" id="KW-1185">Reference proteome</keyword>
<dbReference type="Gramene" id="Pp3c8_18430V3.1">
    <property type="protein sequence ID" value="PAC:32964057.CDS.1"/>
    <property type="gene ID" value="Pp3c8_18430"/>
</dbReference>
<dbReference type="Proteomes" id="UP000006727">
    <property type="component" value="Chromosome 8"/>
</dbReference>
<feature type="chain" id="PRO_5036042986" evidence="1">
    <location>
        <begin position="24"/>
        <end position="66"/>
    </location>
</feature>
<feature type="signal peptide" evidence="1">
    <location>
        <begin position="1"/>
        <end position="23"/>
    </location>
</feature>
<reference evidence="2 4" key="1">
    <citation type="journal article" date="2008" name="Science">
        <title>The Physcomitrella genome reveals evolutionary insights into the conquest of land by plants.</title>
        <authorList>
            <person name="Rensing S."/>
            <person name="Lang D."/>
            <person name="Zimmer A."/>
            <person name="Terry A."/>
            <person name="Salamov A."/>
            <person name="Shapiro H."/>
            <person name="Nishiyama T."/>
            <person name="Perroud P.-F."/>
            <person name="Lindquist E."/>
            <person name="Kamisugi Y."/>
            <person name="Tanahashi T."/>
            <person name="Sakakibara K."/>
            <person name="Fujita T."/>
            <person name="Oishi K."/>
            <person name="Shin-I T."/>
            <person name="Kuroki Y."/>
            <person name="Toyoda A."/>
            <person name="Suzuki Y."/>
            <person name="Hashimoto A."/>
            <person name="Yamaguchi K."/>
            <person name="Sugano A."/>
            <person name="Kohara Y."/>
            <person name="Fujiyama A."/>
            <person name="Anterola A."/>
            <person name="Aoki S."/>
            <person name="Ashton N."/>
            <person name="Barbazuk W.B."/>
            <person name="Barker E."/>
            <person name="Bennetzen J."/>
            <person name="Bezanilla M."/>
            <person name="Blankenship R."/>
            <person name="Cho S.H."/>
            <person name="Dutcher S."/>
            <person name="Estelle M."/>
            <person name="Fawcett J.A."/>
            <person name="Gundlach H."/>
            <person name="Hanada K."/>
            <person name="Heyl A."/>
            <person name="Hicks K.A."/>
            <person name="Hugh J."/>
            <person name="Lohr M."/>
            <person name="Mayer K."/>
            <person name="Melkozernov A."/>
            <person name="Murata T."/>
            <person name="Nelson D."/>
            <person name="Pils B."/>
            <person name="Prigge M."/>
            <person name="Reiss B."/>
            <person name="Renner T."/>
            <person name="Rombauts S."/>
            <person name="Rushton P."/>
            <person name="Sanderfoot A."/>
            <person name="Schween G."/>
            <person name="Shiu S.-H."/>
            <person name="Stueber K."/>
            <person name="Theodoulou F.L."/>
            <person name="Tu H."/>
            <person name="Van de Peer Y."/>
            <person name="Verrier P.J."/>
            <person name="Waters E."/>
            <person name="Wood A."/>
            <person name="Yang L."/>
            <person name="Cove D."/>
            <person name="Cuming A."/>
            <person name="Hasebe M."/>
            <person name="Lucas S."/>
            <person name="Mishler D.B."/>
            <person name="Reski R."/>
            <person name="Grigoriev I."/>
            <person name="Quatrano R.S."/>
            <person name="Boore J.L."/>
        </authorList>
    </citation>
    <scope>NUCLEOTIDE SEQUENCE [LARGE SCALE GENOMIC DNA]</scope>
    <source>
        <strain evidence="3 4">cv. Gransden 2004</strain>
    </source>
</reference>
<dbReference type="EnsemblPlants" id="Pp3c8_18430V3.2">
    <property type="protein sequence ID" value="PAC:32964058.CDS.1"/>
    <property type="gene ID" value="Pp3c8_18430"/>
</dbReference>
<evidence type="ECO:0000313" key="2">
    <source>
        <dbReference type="EMBL" id="PNR49862.1"/>
    </source>
</evidence>
<dbReference type="EMBL" id="ABEU02000008">
    <property type="protein sequence ID" value="PNR49862.1"/>
    <property type="molecule type" value="Genomic_DNA"/>
</dbReference>
<reference evidence="2 4" key="2">
    <citation type="journal article" date="2018" name="Plant J.">
        <title>The Physcomitrella patens chromosome-scale assembly reveals moss genome structure and evolution.</title>
        <authorList>
            <person name="Lang D."/>
            <person name="Ullrich K.K."/>
            <person name="Murat F."/>
            <person name="Fuchs J."/>
            <person name="Jenkins J."/>
            <person name="Haas F.B."/>
            <person name="Piednoel M."/>
            <person name="Gundlach H."/>
            <person name="Van Bel M."/>
            <person name="Meyberg R."/>
            <person name="Vives C."/>
            <person name="Morata J."/>
            <person name="Symeonidi A."/>
            <person name="Hiss M."/>
            <person name="Muchero W."/>
            <person name="Kamisugi Y."/>
            <person name="Saleh O."/>
            <person name="Blanc G."/>
            <person name="Decker E.L."/>
            <person name="van Gessel N."/>
            <person name="Grimwood J."/>
            <person name="Hayes R.D."/>
            <person name="Graham S.W."/>
            <person name="Gunter L.E."/>
            <person name="McDaniel S.F."/>
            <person name="Hoernstein S.N.W."/>
            <person name="Larsson A."/>
            <person name="Li F.W."/>
            <person name="Perroud P.F."/>
            <person name="Phillips J."/>
            <person name="Ranjan P."/>
            <person name="Rokshar D.S."/>
            <person name="Rothfels C.J."/>
            <person name="Schneider L."/>
            <person name="Shu S."/>
            <person name="Stevenson D.W."/>
            <person name="Thummler F."/>
            <person name="Tillich M."/>
            <person name="Villarreal Aguilar J.C."/>
            <person name="Widiez T."/>
            <person name="Wong G.K."/>
            <person name="Wymore A."/>
            <person name="Zhang Y."/>
            <person name="Zimmer A.D."/>
            <person name="Quatrano R.S."/>
            <person name="Mayer K.F.X."/>
            <person name="Goodstein D."/>
            <person name="Casacuberta J.M."/>
            <person name="Vandepoele K."/>
            <person name="Reski R."/>
            <person name="Cuming A.C."/>
            <person name="Tuskan G.A."/>
            <person name="Maumus F."/>
            <person name="Salse J."/>
            <person name="Schmutz J."/>
            <person name="Rensing S.A."/>
        </authorList>
    </citation>
    <scope>NUCLEOTIDE SEQUENCE [LARGE SCALE GENOMIC DNA]</scope>
    <source>
        <strain evidence="3 4">cv. Gransden 2004</strain>
    </source>
</reference>
<protein>
    <submittedName>
        <fullName evidence="2 3">Uncharacterized protein</fullName>
    </submittedName>
</protein>
<accession>A0A2K1K7W6</accession>
<keyword evidence="1" id="KW-0732">Signal</keyword>
<organism evidence="2">
    <name type="scientific">Physcomitrium patens</name>
    <name type="common">Spreading-leaved earth moss</name>
    <name type="synonym">Physcomitrella patens</name>
    <dbReference type="NCBI Taxonomy" id="3218"/>
    <lineage>
        <taxon>Eukaryota</taxon>
        <taxon>Viridiplantae</taxon>
        <taxon>Streptophyta</taxon>
        <taxon>Embryophyta</taxon>
        <taxon>Bryophyta</taxon>
        <taxon>Bryophytina</taxon>
        <taxon>Bryopsida</taxon>
        <taxon>Funariidae</taxon>
        <taxon>Funariales</taxon>
        <taxon>Funariaceae</taxon>
        <taxon>Physcomitrium</taxon>
    </lineage>
</organism>
<dbReference type="Gramene" id="Pp3c8_18430V3.2">
    <property type="protein sequence ID" value="PAC:32964058.CDS.1"/>
    <property type="gene ID" value="Pp3c8_18430"/>
</dbReference>
<evidence type="ECO:0000313" key="3">
    <source>
        <dbReference type="EnsemblPlants" id="PAC:32964057.CDS.1"/>
    </source>
</evidence>
<name>A0A2K1K7W6_PHYPA</name>
<sequence>MALHITMLVVVYCQVHINQAALAFINQDLYNQVYVAHLTTKATREANNQAIIYAFHHSNIVAKKSL</sequence>
<evidence type="ECO:0000313" key="4">
    <source>
        <dbReference type="Proteomes" id="UP000006727"/>
    </source>
</evidence>
<gene>
    <name evidence="2" type="ORF">PHYPA_011758</name>
</gene>
<proteinExistence type="predicted"/>
<dbReference type="AlphaFoldDB" id="A0A2K1K7W6"/>
<dbReference type="EnsemblPlants" id="Pp3c8_18430V3.1">
    <property type="protein sequence ID" value="PAC:32964057.CDS.1"/>
    <property type="gene ID" value="Pp3c8_18430"/>
</dbReference>